<dbReference type="InterPro" id="IPR029787">
    <property type="entry name" value="Nucleotide_cyclase"/>
</dbReference>
<feature type="domain" description="Response regulatory" evidence="4">
    <location>
        <begin position="7"/>
        <end position="122"/>
    </location>
</feature>
<dbReference type="NCBIfam" id="TIGR00254">
    <property type="entry name" value="GGDEF"/>
    <property type="match status" value="1"/>
</dbReference>
<dbReference type="SUPFAM" id="SSF52172">
    <property type="entry name" value="CheY-like"/>
    <property type="match status" value="1"/>
</dbReference>
<dbReference type="InterPro" id="IPR050469">
    <property type="entry name" value="Diguanylate_Cyclase"/>
</dbReference>
<feature type="modified residue" description="4-aspartylphosphate" evidence="3">
    <location>
        <position position="55"/>
    </location>
</feature>
<dbReference type="InterPro" id="IPR001789">
    <property type="entry name" value="Sig_transdc_resp-reg_receiver"/>
</dbReference>
<dbReference type="PROSITE" id="PS50110">
    <property type="entry name" value="RESPONSE_REGULATORY"/>
    <property type="match status" value="1"/>
</dbReference>
<evidence type="ECO:0000313" key="6">
    <source>
        <dbReference type="EMBL" id="CAH2032372.1"/>
    </source>
</evidence>
<evidence type="ECO:0000259" key="4">
    <source>
        <dbReference type="PROSITE" id="PS50110"/>
    </source>
</evidence>
<sequence length="316" mass="35475">MHGLRPTLLIIDDTPINIRVLSELFADECEILFATSGEDGLRLAASDRPDLILLDIMMPRMDGYEVCRRLKSDPQTRDIPVVFVTALGEEKDETQGLELGAIDYIIKPINPPIVKARIRNHLELKRHRDLLSAMATIDGLTGIANRRRFDEMLRQEWHRAQRSGTPLSVLMIDIDHFKLYNDRYGHLAGDDCLKAVACCMLGVIRRPGDLLARYGGEEFACILSETDVQGARKVAEHLHQAVAALEIPHADSPVSPIITVSIGFCTTWPNGIRNSQELVDCADRNLYRAKHEGRNRVYFCGPDDCDLSCCILETNE</sequence>
<feature type="domain" description="GGDEF" evidence="5">
    <location>
        <begin position="165"/>
        <end position="302"/>
    </location>
</feature>
<evidence type="ECO:0000259" key="5">
    <source>
        <dbReference type="PROSITE" id="PS50887"/>
    </source>
</evidence>
<reference evidence="6 7" key="1">
    <citation type="submission" date="2022-03" db="EMBL/GenBank/DDBJ databases">
        <authorList>
            <person name="Koch H."/>
        </authorList>
    </citation>
    <scope>NUCLEOTIDE SEQUENCE [LARGE SCALE GENOMIC DNA]</scope>
    <source>
        <strain evidence="6 7">G1</strain>
    </source>
</reference>
<dbReference type="CDD" id="cd19920">
    <property type="entry name" value="REC_PA4781-like"/>
    <property type="match status" value="1"/>
</dbReference>
<proteinExistence type="predicted"/>
<keyword evidence="3" id="KW-0597">Phosphoprotein</keyword>
<dbReference type="InterPro" id="IPR043128">
    <property type="entry name" value="Rev_trsase/Diguanyl_cyclase"/>
</dbReference>
<evidence type="ECO:0000313" key="7">
    <source>
        <dbReference type="Proteomes" id="UP001295463"/>
    </source>
</evidence>
<dbReference type="PROSITE" id="PS50887">
    <property type="entry name" value="GGDEF"/>
    <property type="match status" value="1"/>
</dbReference>
<evidence type="ECO:0000256" key="3">
    <source>
        <dbReference type="PROSITE-ProRule" id="PRU00169"/>
    </source>
</evidence>
<dbReference type="Gene3D" id="3.30.70.270">
    <property type="match status" value="1"/>
</dbReference>
<gene>
    <name evidence="6" type="ORF">GEAMG1_2536</name>
</gene>
<comment type="catalytic activity">
    <reaction evidence="2">
        <text>2 GTP = 3',3'-c-di-GMP + 2 diphosphate</text>
        <dbReference type="Rhea" id="RHEA:24898"/>
        <dbReference type="ChEBI" id="CHEBI:33019"/>
        <dbReference type="ChEBI" id="CHEBI:37565"/>
        <dbReference type="ChEBI" id="CHEBI:58805"/>
        <dbReference type="EC" id="2.7.7.65"/>
    </reaction>
</comment>
<protein>
    <recommendedName>
        <fullName evidence="1">diguanylate cyclase</fullName>
        <ecNumber evidence="1">2.7.7.65</ecNumber>
    </recommendedName>
</protein>
<organism evidence="6 7">
    <name type="scientific">Trichlorobacter ammonificans</name>
    <dbReference type="NCBI Taxonomy" id="2916410"/>
    <lineage>
        <taxon>Bacteria</taxon>
        <taxon>Pseudomonadati</taxon>
        <taxon>Thermodesulfobacteriota</taxon>
        <taxon>Desulfuromonadia</taxon>
        <taxon>Geobacterales</taxon>
        <taxon>Geobacteraceae</taxon>
        <taxon>Trichlorobacter</taxon>
    </lineage>
</organism>
<evidence type="ECO:0000256" key="1">
    <source>
        <dbReference type="ARBA" id="ARBA00012528"/>
    </source>
</evidence>
<name>A0ABN8HLX7_9BACT</name>
<dbReference type="RefSeq" id="WP_305733126.1">
    <property type="nucleotide sequence ID" value="NZ_OW150024.1"/>
</dbReference>
<dbReference type="PANTHER" id="PTHR45138">
    <property type="entry name" value="REGULATORY COMPONENTS OF SENSORY TRANSDUCTION SYSTEM"/>
    <property type="match status" value="1"/>
</dbReference>
<dbReference type="SMART" id="SM00267">
    <property type="entry name" value="GGDEF"/>
    <property type="match status" value="1"/>
</dbReference>
<dbReference type="CDD" id="cd01949">
    <property type="entry name" value="GGDEF"/>
    <property type="match status" value="1"/>
</dbReference>
<dbReference type="EC" id="2.7.7.65" evidence="1"/>
<dbReference type="SMART" id="SM00448">
    <property type="entry name" value="REC"/>
    <property type="match status" value="1"/>
</dbReference>
<dbReference type="Gene3D" id="3.40.50.2300">
    <property type="match status" value="1"/>
</dbReference>
<dbReference type="InterPro" id="IPR011006">
    <property type="entry name" value="CheY-like_superfamily"/>
</dbReference>
<dbReference type="EMBL" id="OW150024">
    <property type="protein sequence ID" value="CAH2032372.1"/>
    <property type="molecule type" value="Genomic_DNA"/>
</dbReference>
<dbReference type="PANTHER" id="PTHR45138:SF9">
    <property type="entry name" value="DIGUANYLATE CYCLASE DGCM-RELATED"/>
    <property type="match status" value="1"/>
</dbReference>
<keyword evidence="7" id="KW-1185">Reference proteome</keyword>
<dbReference type="Proteomes" id="UP001295463">
    <property type="component" value="Chromosome"/>
</dbReference>
<dbReference type="InterPro" id="IPR000160">
    <property type="entry name" value="GGDEF_dom"/>
</dbReference>
<dbReference type="Pfam" id="PF00072">
    <property type="entry name" value="Response_reg"/>
    <property type="match status" value="1"/>
</dbReference>
<dbReference type="SUPFAM" id="SSF55073">
    <property type="entry name" value="Nucleotide cyclase"/>
    <property type="match status" value="1"/>
</dbReference>
<accession>A0ABN8HLX7</accession>
<dbReference type="Pfam" id="PF00990">
    <property type="entry name" value="GGDEF"/>
    <property type="match status" value="1"/>
</dbReference>
<evidence type="ECO:0000256" key="2">
    <source>
        <dbReference type="ARBA" id="ARBA00034247"/>
    </source>
</evidence>